<gene>
    <name evidence="4" type="ORF">AT727_05775</name>
</gene>
<comment type="caution">
    <text evidence="4">The sequence shown here is derived from an EMBL/GenBank/DDBJ whole genome shotgun (WGS) entry which is preliminary data.</text>
</comment>
<dbReference type="PANTHER" id="PTHR43479">
    <property type="entry name" value="ACREF/ENVCD OPERON REPRESSOR-RELATED"/>
    <property type="match status" value="1"/>
</dbReference>
<feature type="domain" description="HTH tetR-type" evidence="3">
    <location>
        <begin position="12"/>
        <end position="72"/>
    </location>
</feature>
<dbReference type="PANTHER" id="PTHR43479:SF11">
    <property type="entry name" value="ACREF_ENVCD OPERON REPRESSOR-RELATED"/>
    <property type="match status" value="1"/>
</dbReference>
<dbReference type="PROSITE" id="PS50977">
    <property type="entry name" value="HTH_TETR_2"/>
    <property type="match status" value="1"/>
</dbReference>
<evidence type="ECO:0000256" key="2">
    <source>
        <dbReference type="PROSITE-ProRule" id="PRU00335"/>
    </source>
</evidence>
<dbReference type="EMBL" id="LOCK01000028">
    <property type="protein sequence ID" value="KTE91107.1"/>
    <property type="molecule type" value="Genomic_DNA"/>
</dbReference>
<dbReference type="OrthoDB" id="6430772at2"/>
<dbReference type="SUPFAM" id="SSF46689">
    <property type="entry name" value="Homeodomain-like"/>
    <property type="match status" value="1"/>
</dbReference>
<dbReference type="InterPro" id="IPR001647">
    <property type="entry name" value="HTH_TetR"/>
</dbReference>
<evidence type="ECO:0000256" key="1">
    <source>
        <dbReference type="ARBA" id="ARBA00023125"/>
    </source>
</evidence>
<proteinExistence type="predicted"/>
<evidence type="ECO:0000313" key="5">
    <source>
        <dbReference type="Proteomes" id="UP000054623"/>
    </source>
</evidence>
<keyword evidence="1 2" id="KW-0238">DNA-binding</keyword>
<accession>A0A0W1JHM5</accession>
<organism evidence="4 5">
    <name type="scientific">Desulfitobacterium hafniense</name>
    <name type="common">Desulfitobacterium frappieri</name>
    <dbReference type="NCBI Taxonomy" id="49338"/>
    <lineage>
        <taxon>Bacteria</taxon>
        <taxon>Bacillati</taxon>
        <taxon>Bacillota</taxon>
        <taxon>Clostridia</taxon>
        <taxon>Eubacteriales</taxon>
        <taxon>Desulfitobacteriaceae</taxon>
        <taxon>Desulfitobacterium</taxon>
    </lineage>
</organism>
<name>A0A0W1JHM5_DESHA</name>
<dbReference type="InterPro" id="IPR050624">
    <property type="entry name" value="HTH-type_Tx_Regulator"/>
</dbReference>
<feature type="DNA-binding region" description="H-T-H motif" evidence="2">
    <location>
        <begin position="35"/>
        <end position="54"/>
    </location>
</feature>
<dbReference type="InterPro" id="IPR009057">
    <property type="entry name" value="Homeodomain-like_sf"/>
</dbReference>
<evidence type="ECO:0000259" key="3">
    <source>
        <dbReference type="PROSITE" id="PS50977"/>
    </source>
</evidence>
<evidence type="ECO:0000313" key="4">
    <source>
        <dbReference type="EMBL" id="KTE91107.1"/>
    </source>
</evidence>
<dbReference type="GO" id="GO:0003677">
    <property type="term" value="F:DNA binding"/>
    <property type="evidence" value="ECO:0007669"/>
    <property type="project" value="UniProtKB-UniRule"/>
</dbReference>
<sequence>MQHKPPVNKQVARTREWLFGALIKLMEKKPYEEISISNITDKAGVARQTFYRNYQNKDDIIIKFIDTVFDEFIAESKLAHRDGPVAAVYILFYQVLLRHRSELLVIKAASLEHLLFNVFWSYHKVFLQYFYHENEEENKVFNEYFIKYQLGGIISITLEWLQNNMLLAPEELGIIVEKITCPFRDKASYLPILLENMK</sequence>
<dbReference type="AlphaFoldDB" id="A0A0W1JHM5"/>
<reference evidence="4 5" key="1">
    <citation type="submission" date="2015-12" db="EMBL/GenBank/DDBJ databases">
        <title>Draft Genome Sequence of Desulfitobacterium hafniense Strain DH, a Sulfate-reducing Bacterium Isolated from Paddy Soils.</title>
        <authorList>
            <person name="Bao P."/>
            <person name="Zhang X."/>
            <person name="Li G."/>
        </authorList>
    </citation>
    <scope>NUCLEOTIDE SEQUENCE [LARGE SCALE GENOMIC DNA]</scope>
    <source>
        <strain evidence="4 5">DH</strain>
    </source>
</reference>
<protein>
    <recommendedName>
        <fullName evidence="3">HTH tetR-type domain-containing protein</fullName>
    </recommendedName>
</protein>
<dbReference type="Gene3D" id="1.10.357.10">
    <property type="entry name" value="Tetracycline Repressor, domain 2"/>
    <property type="match status" value="1"/>
</dbReference>
<dbReference type="Pfam" id="PF00440">
    <property type="entry name" value="TetR_N"/>
    <property type="match status" value="1"/>
</dbReference>
<dbReference type="Proteomes" id="UP000054623">
    <property type="component" value="Unassembled WGS sequence"/>
</dbReference>